<name>A0ABS4NCI0_9THEO</name>
<organism evidence="1 2">
    <name type="scientific">Thermoanaerobacterium butyriciformans</name>
    <dbReference type="NCBI Taxonomy" id="1702242"/>
    <lineage>
        <taxon>Bacteria</taxon>
        <taxon>Bacillati</taxon>
        <taxon>Bacillota</taxon>
        <taxon>Clostridia</taxon>
        <taxon>Thermoanaerobacterales</taxon>
        <taxon>Thermoanaerobacteraceae</taxon>
        <taxon>Thermoanaerobacterium</taxon>
    </lineage>
</organism>
<accession>A0ABS4NCI0</accession>
<protein>
    <recommendedName>
        <fullName evidence="3">Transposase</fullName>
    </recommendedName>
</protein>
<reference evidence="1" key="1">
    <citation type="submission" date="2021-03" db="EMBL/GenBank/DDBJ databases">
        <title>Genomic Encyclopedia of Type Strains, Phase IV (KMG-IV): sequencing the most valuable type-strain genomes for metagenomic binning, comparative biology and taxonomic classification.</title>
        <authorList>
            <person name="Goeker M."/>
        </authorList>
    </citation>
    <scope>NUCLEOTIDE SEQUENCE</scope>
    <source>
        <strain evidence="1">DSM 101588</strain>
    </source>
</reference>
<sequence length="50" mass="5839">MDKKLSSVKVSESEEITAKEYKASKKRIAELEIKFEILKKLPQNSQENDR</sequence>
<gene>
    <name evidence="1" type="ORF">J2Z80_000188</name>
</gene>
<dbReference type="RefSeq" id="WP_209452674.1">
    <property type="nucleotide sequence ID" value="NZ_JAGGLT010000001.1"/>
</dbReference>
<evidence type="ECO:0008006" key="3">
    <source>
        <dbReference type="Google" id="ProtNLM"/>
    </source>
</evidence>
<proteinExistence type="predicted"/>
<comment type="caution">
    <text evidence="1">The sequence shown here is derived from an EMBL/GenBank/DDBJ whole genome shotgun (WGS) entry which is preliminary data.</text>
</comment>
<dbReference type="EMBL" id="JAGGLT010000001">
    <property type="protein sequence ID" value="MBP2070690.1"/>
    <property type="molecule type" value="Genomic_DNA"/>
</dbReference>
<keyword evidence="2" id="KW-1185">Reference proteome</keyword>
<dbReference type="Proteomes" id="UP001166402">
    <property type="component" value="Unassembled WGS sequence"/>
</dbReference>
<evidence type="ECO:0000313" key="1">
    <source>
        <dbReference type="EMBL" id="MBP2070690.1"/>
    </source>
</evidence>
<evidence type="ECO:0000313" key="2">
    <source>
        <dbReference type="Proteomes" id="UP001166402"/>
    </source>
</evidence>